<dbReference type="RefSeq" id="WP_207861602.1">
    <property type="nucleotide sequence ID" value="NZ_JAFREP010000026.1"/>
</dbReference>
<protein>
    <recommendedName>
        <fullName evidence="3">PhoD-like phosphatase metallophosphatase domain-containing protein</fullName>
    </recommendedName>
</protein>
<name>A0A8J7U677_9BACT</name>
<proteinExistence type="predicted"/>
<sequence>MVRACRPRAVSVWLVTRAPARIDLEINQHDGPVVATGSRDTIQLGAFMHVAVVTAVPTEAPLQSATTYTYSLKFHDLSTGATLDFAAAVDDLAGLCYPPFNLPSFVLPADKVEDLGIVYGSCRKSHGEGRDALAGLDDMLAQGTADPRARPQQLLLLGDQIYADDVSDALAVVIDQVSRDLCGTVEQLPVKYREDDLRVGNRGRLAKKHGFTSSYARNHLFFLREYMVMYLMVWSPVLWPETLPTLAECHRIAGGKKREKFEKQRTQVALLQAGLAQVRRALANIASYMMFDDHEITDDWYLNREWTQRTAADPMARQVLTNGLIAYAFCQGWGNQPEDFEQGPQWALLEGSSKWVAADYPSEQQKPLQDLVGIPPANERLHNLDRDPAKSCRWDYRVYGPAHEIWMLDTRTWRGFPGKRGTDIPDLLGGHGWSQLGERARAESEIVLVVAPTNVIDLPHTAWASRIVAKLTSVYDSDYGDSWEAQTEAFERLLGNLAANVYQEGGQQALAILSGDVHYGFCARIHYAGRHPFAAEPAPAGARYETVMAHLTSSSFRNKNSFTELFHTRGYWPPLPWVYAWAGWHKRPKFRHTSWRGRFKAFFQSWRTRNPKAEPPLLNLENLPREVRVDPLPDWRYRIDFLGGHHPSPERLNKPYPELIQTTGRDIVGNNNFGLLRFLWPEIKQNRWIRQELWWYSENGEIAPLTQFEVPLAFGLDEPFPLPKLPQEEEET</sequence>
<dbReference type="Gene3D" id="3.60.21.70">
    <property type="entry name" value="PhoD-like phosphatase"/>
    <property type="match status" value="1"/>
</dbReference>
<dbReference type="PANTHER" id="PTHR37031">
    <property type="entry name" value="METALLOPHOSPHATASE BINDING DOMAIN PROTEIN"/>
    <property type="match status" value="1"/>
</dbReference>
<evidence type="ECO:0000313" key="1">
    <source>
        <dbReference type="EMBL" id="MBO1321629.1"/>
    </source>
</evidence>
<evidence type="ECO:0000313" key="2">
    <source>
        <dbReference type="Proteomes" id="UP000664417"/>
    </source>
</evidence>
<dbReference type="AlphaFoldDB" id="A0A8J7U677"/>
<reference evidence="1" key="1">
    <citation type="submission" date="2021-03" db="EMBL/GenBank/DDBJ databases">
        <authorList>
            <person name="Wang G."/>
        </authorList>
    </citation>
    <scope>NUCLEOTIDE SEQUENCE</scope>
    <source>
        <strain evidence="1">KCTC 12899</strain>
    </source>
</reference>
<gene>
    <name evidence="1" type="ORF">J3U88_24335</name>
</gene>
<keyword evidence="2" id="KW-1185">Reference proteome</keyword>
<dbReference type="InterPro" id="IPR038607">
    <property type="entry name" value="PhoD-like_sf"/>
</dbReference>
<dbReference type="EMBL" id="JAFREP010000026">
    <property type="protein sequence ID" value="MBO1321629.1"/>
    <property type="molecule type" value="Genomic_DNA"/>
</dbReference>
<comment type="caution">
    <text evidence="1">The sequence shown here is derived from an EMBL/GenBank/DDBJ whole genome shotgun (WGS) entry which is preliminary data.</text>
</comment>
<dbReference type="Proteomes" id="UP000664417">
    <property type="component" value="Unassembled WGS sequence"/>
</dbReference>
<evidence type="ECO:0008006" key="3">
    <source>
        <dbReference type="Google" id="ProtNLM"/>
    </source>
</evidence>
<organism evidence="1 2">
    <name type="scientific">Acanthopleuribacter pedis</name>
    <dbReference type="NCBI Taxonomy" id="442870"/>
    <lineage>
        <taxon>Bacteria</taxon>
        <taxon>Pseudomonadati</taxon>
        <taxon>Acidobacteriota</taxon>
        <taxon>Holophagae</taxon>
        <taxon>Acanthopleuribacterales</taxon>
        <taxon>Acanthopleuribacteraceae</taxon>
        <taxon>Acanthopleuribacter</taxon>
    </lineage>
</organism>
<accession>A0A8J7U677</accession>
<dbReference type="PANTHER" id="PTHR37031:SF2">
    <property type="entry name" value="PHOD-LIKE PHOSPHATASE METALLOPHOSPHATASE DOMAIN-CONTAINING PROTEIN"/>
    <property type="match status" value="1"/>
</dbReference>